<dbReference type="Proteomes" id="UP000199101">
    <property type="component" value="Unassembled WGS sequence"/>
</dbReference>
<protein>
    <submittedName>
        <fullName evidence="1">Uncharacterized protein</fullName>
    </submittedName>
</protein>
<reference evidence="2" key="1">
    <citation type="submission" date="2016-08" db="EMBL/GenBank/DDBJ databases">
        <authorList>
            <person name="Varghese N."/>
            <person name="Submissions Spin"/>
        </authorList>
    </citation>
    <scope>NUCLEOTIDE SEQUENCE [LARGE SCALE GENOMIC DNA]</scope>
    <source>
        <strain evidence="2">HAMBI 2975</strain>
    </source>
</reference>
<sequence>MKLFDWLSSNATMADDDGAEEDVADIGEEAADNNVETFREAAE</sequence>
<evidence type="ECO:0000313" key="2">
    <source>
        <dbReference type="Proteomes" id="UP000199101"/>
    </source>
</evidence>
<proteinExistence type="predicted"/>
<gene>
    <name evidence="1" type="ORF">GA0061103_0850</name>
</gene>
<dbReference type="AlphaFoldDB" id="A0A1C3XE16"/>
<evidence type="ECO:0000313" key="1">
    <source>
        <dbReference type="EMBL" id="SCB50478.1"/>
    </source>
</evidence>
<keyword evidence="2" id="KW-1185">Reference proteome</keyword>
<dbReference type="EMBL" id="FMAG01000015">
    <property type="protein sequence ID" value="SCB50478.1"/>
    <property type="molecule type" value="Genomic_DNA"/>
</dbReference>
<name>A0A1C3XE16_9HYPH</name>
<accession>A0A1C3XE16</accession>
<organism evidence="1 2">
    <name type="scientific">Rhizobium multihospitium</name>
    <dbReference type="NCBI Taxonomy" id="410764"/>
    <lineage>
        <taxon>Bacteria</taxon>
        <taxon>Pseudomonadati</taxon>
        <taxon>Pseudomonadota</taxon>
        <taxon>Alphaproteobacteria</taxon>
        <taxon>Hyphomicrobiales</taxon>
        <taxon>Rhizobiaceae</taxon>
        <taxon>Rhizobium/Agrobacterium group</taxon>
        <taxon>Rhizobium</taxon>
    </lineage>
</organism>